<protein>
    <recommendedName>
        <fullName evidence="3">DUF177 domain-containing protein</fullName>
    </recommendedName>
</protein>
<dbReference type="Pfam" id="PF02620">
    <property type="entry name" value="YceD"/>
    <property type="match status" value="1"/>
</dbReference>
<evidence type="ECO:0000313" key="2">
    <source>
        <dbReference type="Proteomes" id="UP000249066"/>
    </source>
</evidence>
<reference evidence="1 2" key="1">
    <citation type="submission" date="2017-08" db="EMBL/GenBank/DDBJ databases">
        <title>Infants hospitalized years apart are colonized by the same room-sourced microbial strains.</title>
        <authorList>
            <person name="Brooks B."/>
            <person name="Olm M.R."/>
            <person name="Firek B.A."/>
            <person name="Baker R."/>
            <person name="Thomas B.C."/>
            <person name="Morowitz M.J."/>
            <person name="Banfield J.F."/>
        </authorList>
    </citation>
    <scope>NUCLEOTIDE SEQUENCE [LARGE SCALE GENOMIC DNA]</scope>
    <source>
        <strain evidence="1">S2_018_000_R2_101</strain>
    </source>
</reference>
<evidence type="ECO:0000313" key="1">
    <source>
        <dbReference type="EMBL" id="PZO91652.1"/>
    </source>
</evidence>
<name>A0A2W5AEC0_9SPHN</name>
<gene>
    <name evidence="1" type="ORF">DI623_02420</name>
</gene>
<dbReference type="InterPro" id="IPR003772">
    <property type="entry name" value="YceD"/>
</dbReference>
<dbReference type="AlphaFoldDB" id="A0A2W5AEC0"/>
<organism evidence="1 2">
    <name type="scientific">Sphingomonas sanxanigenens</name>
    <dbReference type="NCBI Taxonomy" id="397260"/>
    <lineage>
        <taxon>Bacteria</taxon>
        <taxon>Pseudomonadati</taxon>
        <taxon>Pseudomonadota</taxon>
        <taxon>Alphaproteobacteria</taxon>
        <taxon>Sphingomonadales</taxon>
        <taxon>Sphingomonadaceae</taxon>
        <taxon>Sphingomonas</taxon>
    </lineage>
</organism>
<accession>A0A2W5AEC0</accession>
<dbReference type="EMBL" id="QFNN01000006">
    <property type="protein sequence ID" value="PZO91652.1"/>
    <property type="molecule type" value="Genomic_DNA"/>
</dbReference>
<evidence type="ECO:0008006" key="3">
    <source>
        <dbReference type="Google" id="ProtNLM"/>
    </source>
</evidence>
<comment type="caution">
    <text evidence="1">The sequence shown here is derived from an EMBL/GenBank/DDBJ whole genome shotgun (WGS) entry which is preliminary data.</text>
</comment>
<proteinExistence type="predicted"/>
<sequence>MTTAEFARPVAIDTIGDGARTVSIDAGDNERAALARRFGLKSIDSLAAQFSILRRNGFPFAEGRVTADVVQSCVVTDEPIAAHVDERVAIRFIPESETAGGEEEIELEADDCDTIFYTGGAIDLGEAAAETMALALDPFPRGPNADAALKAAGVLSEGEAGPFGALAALKGKLSGEKG</sequence>
<dbReference type="Proteomes" id="UP000249066">
    <property type="component" value="Unassembled WGS sequence"/>
</dbReference>